<keyword evidence="3" id="KW-1185">Reference proteome</keyword>
<protein>
    <submittedName>
        <fullName evidence="2">Uncharacterized protein</fullName>
    </submittedName>
</protein>
<dbReference type="Proteomes" id="UP001293254">
    <property type="component" value="Unassembled WGS sequence"/>
</dbReference>
<evidence type="ECO:0000313" key="3">
    <source>
        <dbReference type="Proteomes" id="UP001293254"/>
    </source>
</evidence>
<accession>A0AAE1XSP3</accession>
<sequence length="105" mass="11882">MEGRRRNGGEIYRRKGIQERAFVNGAVDSYHPHESNGVVLVETEDDDSIYLAREDVEPEIIAEGVLNKINEGEDASANDDDDTLIQYCDDDDDDVHNLQNEIEDD</sequence>
<feature type="compositionally biased region" description="Acidic residues" evidence="1">
    <location>
        <begin position="72"/>
        <end position="94"/>
    </location>
</feature>
<proteinExistence type="predicted"/>
<reference evidence="2" key="1">
    <citation type="submission" date="2020-06" db="EMBL/GenBank/DDBJ databases">
        <authorList>
            <person name="Li T."/>
            <person name="Hu X."/>
            <person name="Zhang T."/>
            <person name="Song X."/>
            <person name="Zhang H."/>
            <person name="Dai N."/>
            <person name="Sheng W."/>
            <person name="Hou X."/>
            <person name="Wei L."/>
        </authorList>
    </citation>
    <scope>NUCLEOTIDE SEQUENCE</scope>
    <source>
        <strain evidence="2">3651</strain>
        <tissue evidence="2">Leaf</tissue>
    </source>
</reference>
<evidence type="ECO:0000256" key="1">
    <source>
        <dbReference type="SAM" id="MobiDB-lite"/>
    </source>
</evidence>
<feature type="region of interest" description="Disordered" evidence="1">
    <location>
        <begin position="71"/>
        <end position="105"/>
    </location>
</feature>
<organism evidence="2 3">
    <name type="scientific">Sesamum alatum</name>
    <dbReference type="NCBI Taxonomy" id="300844"/>
    <lineage>
        <taxon>Eukaryota</taxon>
        <taxon>Viridiplantae</taxon>
        <taxon>Streptophyta</taxon>
        <taxon>Embryophyta</taxon>
        <taxon>Tracheophyta</taxon>
        <taxon>Spermatophyta</taxon>
        <taxon>Magnoliopsida</taxon>
        <taxon>eudicotyledons</taxon>
        <taxon>Gunneridae</taxon>
        <taxon>Pentapetalae</taxon>
        <taxon>asterids</taxon>
        <taxon>lamiids</taxon>
        <taxon>Lamiales</taxon>
        <taxon>Pedaliaceae</taxon>
        <taxon>Sesamum</taxon>
    </lineage>
</organism>
<dbReference type="AlphaFoldDB" id="A0AAE1XSP3"/>
<comment type="caution">
    <text evidence="2">The sequence shown here is derived from an EMBL/GenBank/DDBJ whole genome shotgun (WGS) entry which is preliminary data.</text>
</comment>
<dbReference type="EMBL" id="JACGWO010000010">
    <property type="protein sequence ID" value="KAK4416894.1"/>
    <property type="molecule type" value="Genomic_DNA"/>
</dbReference>
<reference evidence="2" key="2">
    <citation type="journal article" date="2024" name="Plant">
        <title>Genomic evolution and insights into agronomic trait innovations of Sesamum species.</title>
        <authorList>
            <person name="Miao H."/>
            <person name="Wang L."/>
            <person name="Qu L."/>
            <person name="Liu H."/>
            <person name="Sun Y."/>
            <person name="Le M."/>
            <person name="Wang Q."/>
            <person name="Wei S."/>
            <person name="Zheng Y."/>
            <person name="Lin W."/>
            <person name="Duan Y."/>
            <person name="Cao H."/>
            <person name="Xiong S."/>
            <person name="Wang X."/>
            <person name="Wei L."/>
            <person name="Li C."/>
            <person name="Ma Q."/>
            <person name="Ju M."/>
            <person name="Zhao R."/>
            <person name="Li G."/>
            <person name="Mu C."/>
            <person name="Tian Q."/>
            <person name="Mei H."/>
            <person name="Zhang T."/>
            <person name="Gao T."/>
            <person name="Zhang H."/>
        </authorList>
    </citation>
    <scope>NUCLEOTIDE SEQUENCE</scope>
    <source>
        <strain evidence="2">3651</strain>
    </source>
</reference>
<name>A0AAE1XSP3_9LAMI</name>
<gene>
    <name evidence="2" type="ORF">Salat_2514900</name>
</gene>
<evidence type="ECO:0000313" key="2">
    <source>
        <dbReference type="EMBL" id="KAK4416894.1"/>
    </source>
</evidence>